<dbReference type="STRING" id="1006006.Mcup_1508"/>
<comment type="cofactor">
    <cofactor evidence="2">
        <name>Mg(2+)</name>
        <dbReference type="ChEBI" id="CHEBI:18420"/>
    </cofactor>
</comment>
<dbReference type="InterPro" id="IPR045121">
    <property type="entry name" value="CoAse"/>
</dbReference>
<evidence type="ECO:0000313" key="9">
    <source>
        <dbReference type="Proteomes" id="UP000007812"/>
    </source>
</evidence>
<evidence type="ECO:0000256" key="4">
    <source>
        <dbReference type="ARBA" id="ARBA00022801"/>
    </source>
</evidence>
<feature type="domain" description="Nudix hydrolase" evidence="7">
    <location>
        <begin position="1"/>
        <end position="129"/>
    </location>
</feature>
<dbReference type="GO" id="GO:0046872">
    <property type="term" value="F:metal ion binding"/>
    <property type="evidence" value="ECO:0007669"/>
    <property type="project" value="UniProtKB-KW"/>
</dbReference>
<dbReference type="EMBL" id="CP002656">
    <property type="protein sequence ID" value="AEB95611.1"/>
    <property type="molecule type" value="Genomic_DNA"/>
</dbReference>
<reference evidence="8 9" key="1">
    <citation type="journal article" date="2011" name="J. Bacteriol.">
        <title>Complete genome sequence of Metallosphaera cuprina, a metal sulfide-oxidizing archaeon from a hot spring.</title>
        <authorList>
            <person name="Liu L.J."/>
            <person name="You X.Y."/>
            <person name="Zheng H."/>
            <person name="Wang S."/>
            <person name="Jiang C.Y."/>
            <person name="Liu S.J."/>
        </authorList>
    </citation>
    <scope>NUCLEOTIDE SEQUENCE [LARGE SCALE GENOMIC DNA]</scope>
    <source>
        <strain evidence="8 9">Ar-4</strain>
    </source>
</reference>
<comment type="cofactor">
    <cofactor evidence="1">
        <name>Mn(2+)</name>
        <dbReference type="ChEBI" id="CHEBI:29035"/>
    </cofactor>
</comment>
<dbReference type="SUPFAM" id="SSF55811">
    <property type="entry name" value="Nudix"/>
    <property type="match status" value="1"/>
</dbReference>
<evidence type="ECO:0000256" key="3">
    <source>
        <dbReference type="ARBA" id="ARBA00022723"/>
    </source>
</evidence>
<evidence type="ECO:0000259" key="7">
    <source>
        <dbReference type="PROSITE" id="PS51462"/>
    </source>
</evidence>
<dbReference type="KEGG" id="mcn:Mcup_1508"/>
<dbReference type="InterPro" id="IPR015797">
    <property type="entry name" value="NUDIX_hydrolase-like_dom_sf"/>
</dbReference>
<dbReference type="CDD" id="cd03426">
    <property type="entry name" value="NUDIX_CoAse_Nudt7"/>
    <property type="match status" value="1"/>
</dbReference>
<evidence type="ECO:0000256" key="6">
    <source>
        <dbReference type="ARBA" id="ARBA00023211"/>
    </source>
</evidence>
<dbReference type="GO" id="GO:0010945">
    <property type="term" value="F:coenzyme A diphosphatase activity"/>
    <property type="evidence" value="ECO:0007669"/>
    <property type="project" value="InterPro"/>
</dbReference>
<keyword evidence="5" id="KW-0460">Magnesium</keyword>
<dbReference type="PANTHER" id="PTHR12992">
    <property type="entry name" value="NUDIX HYDROLASE"/>
    <property type="match status" value="1"/>
</dbReference>
<dbReference type="PATRIC" id="fig|1006006.8.peg.1504"/>
<dbReference type="eggNOG" id="arCOG01072">
    <property type="taxonomic scope" value="Archaea"/>
</dbReference>
<dbReference type="Pfam" id="PF00293">
    <property type="entry name" value="NUDIX"/>
    <property type="match status" value="1"/>
</dbReference>
<keyword evidence="3" id="KW-0479">Metal-binding</keyword>
<dbReference type="PANTHER" id="PTHR12992:SF11">
    <property type="entry name" value="MITOCHONDRIAL COENZYME A DIPHOSPHATASE NUDT8"/>
    <property type="match status" value="1"/>
</dbReference>
<name>F4FZ41_METCR</name>
<organism evidence="8 9">
    <name type="scientific">Metallosphaera cuprina (strain Ar-4)</name>
    <dbReference type="NCBI Taxonomy" id="1006006"/>
    <lineage>
        <taxon>Archaea</taxon>
        <taxon>Thermoproteota</taxon>
        <taxon>Thermoprotei</taxon>
        <taxon>Sulfolobales</taxon>
        <taxon>Sulfolobaceae</taxon>
        <taxon>Metallosphaera</taxon>
    </lineage>
</organism>
<keyword evidence="6" id="KW-0464">Manganese</keyword>
<evidence type="ECO:0000256" key="5">
    <source>
        <dbReference type="ARBA" id="ARBA00022842"/>
    </source>
</evidence>
<evidence type="ECO:0000313" key="8">
    <source>
        <dbReference type="EMBL" id="AEB95611.1"/>
    </source>
</evidence>
<evidence type="ECO:0000256" key="2">
    <source>
        <dbReference type="ARBA" id="ARBA00001946"/>
    </source>
</evidence>
<dbReference type="HOGENOM" id="CLU_040940_5_3_2"/>
<dbReference type="AlphaFoldDB" id="F4FZ41"/>
<dbReference type="Gene3D" id="3.90.79.10">
    <property type="entry name" value="Nucleoside Triphosphate Pyrophosphohydrolase"/>
    <property type="match status" value="1"/>
</dbReference>
<dbReference type="PROSITE" id="PS51462">
    <property type="entry name" value="NUDIX"/>
    <property type="match status" value="1"/>
</dbReference>
<evidence type="ECO:0000256" key="1">
    <source>
        <dbReference type="ARBA" id="ARBA00001936"/>
    </source>
</evidence>
<dbReference type="InterPro" id="IPR000086">
    <property type="entry name" value="NUDIX_hydrolase_dom"/>
</dbReference>
<dbReference type="RefSeq" id="WP_013738109.1">
    <property type="nucleotide sequence ID" value="NC_015435.1"/>
</dbReference>
<keyword evidence="4 8" id="KW-0378">Hydrolase</keyword>
<proteinExistence type="predicted"/>
<protein>
    <submittedName>
        <fullName evidence="8">NUDIX hydrolase</fullName>
    </submittedName>
</protein>
<sequence length="157" mass="18106">MECNAAVVLIIRKDRKFLVIKRAEQNGDPWSGHMALPGGHRDGNESCEETARREVMEEVGINVKNLSFLGTYSPNNKRDLHVAAYLGETDTEEVRPDAEVDRWFWIDPEGLVEQDDHYIYEGYVIWGMTYRIIKDFLSVRQRSGHQIHAVDQSSLEK</sequence>
<dbReference type="Proteomes" id="UP000007812">
    <property type="component" value="Chromosome"/>
</dbReference>
<dbReference type="PROSITE" id="PS00893">
    <property type="entry name" value="NUDIX_BOX"/>
    <property type="match status" value="1"/>
</dbReference>
<dbReference type="GeneID" id="10493697"/>
<dbReference type="OrthoDB" id="40462at2157"/>
<gene>
    <name evidence="8" type="ordered locus">Mcup_1508</name>
</gene>
<keyword evidence="9" id="KW-1185">Reference proteome</keyword>
<dbReference type="InterPro" id="IPR020084">
    <property type="entry name" value="NUDIX_hydrolase_CS"/>
</dbReference>
<accession>F4FZ41</accession>